<dbReference type="EMBL" id="CP008947">
    <property type="protein sequence ID" value="AII06398.1"/>
    <property type="molecule type" value="Genomic_DNA"/>
</dbReference>
<sequence>MPRFEPNPQRRPSIVAGASSGIGTATAYALADAGHPVALGARRVAECEEIAEKIRSNGGEAFAHYLDVTDTASVDEFVTAAEDALGPTEIALSGAGDLEFSVAHEMDPDQFLGQVDVHLVGAQRLAHRILPGMIERRRGDFVLIGSDCADTPRPRMGAYNAAKAGVEMMGRQMRMELEGTGVRASVVRPGPTQTSMGMNTTEEVIGPVLEDWAKWGFARHSYFLRASAIADAVVATVSAPRGAHMVLIEVQPEAPLRKDGE</sequence>
<dbReference type="InterPro" id="IPR020904">
    <property type="entry name" value="Sc_DH/Rdtase_CS"/>
</dbReference>
<dbReference type="InterPro" id="IPR002347">
    <property type="entry name" value="SDR_fam"/>
</dbReference>
<dbReference type="CDD" id="cd05233">
    <property type="entry name" value="SDR_c"/>
    <property type="match status" value="1"/>
</dbReference>
<dbReference type="Gene3D" id="3.40.50.720">
    <property type="entry name" value="NAD(P)-binding Rossmann-like Domain"/>
    <property type="match status" value="1"/>
</dbReference>
<protein>
    <submittedName>
        <fullName evidence="3">Short-chain dehydrogenase</fullName>
    </submittedName>
</protein>
<comment type="similarity">
    <text evidence="1">Belongs to the short-chain dehydrogenases/reductases (SDR) family.</text>
</comment>
<dbReference type="PANTHER" id="PTHR43669">
    <property type="entry name" value="5-KETO-D-GLUCONATE 5-REDUCTASE"/>
    <property type="match status" value="1"/>
</dbReference>
<evidence type="ECO:0000313" key="4">
    <source>
        <dbReference type="Proteomes" id="UP000028488"/>
    </source>
</evidence>
<dbReference type="PROSITE" id="PS00061">
    <property type="entry name" value="ADH_SHORT"/>
    <property type="match status" value="1"/>
</dbReference>
<dbReference type="Pfam" id="PF00106">
    <property type="entry name" value="adh_short"/>
    <property type="match status" value="1"/>
</dbReference>
<accession>A0A076EMD0</accession>
<dbReference type="GO" id="GO:0016491">
    <property type="term" value="F:oxidoreductase activity"/>
    <property type="evidence" value="ECO:0007669"/>
    <property type="project" value="UniProtKB-KW"/>
</dbReference>
<dbReference type="AlphaFoldDB" id="A0A076EMD0"/>
<dbReference type="InterPro" id="IPR036291">
    <property type="entry name" value="NAD(P)-bd_dom_sf"/>
</dbReference>
<name>A0A076EMD0_RHOOP</name>
<dbReference type="NCBIfam" id="NF005854">
    <property type="entry name" value="PRK07775.1"/>
    <property type="match status" value="1"/>
</dbReference>
<gene>
    <name evidence="3" type="ORF">EP51_17975</name>
</gene>
<proteinExistence type="inferred from homology"/>
<keyword evidence="2" id="KW-0560">Oxidoreductase</keyword>
<organism evidence="3 4">
    <name type="scientific">Rhodococcus opacus</name>
    <name type="common">Nocardia opaca</name>
    <dbReference type="NCBI Taxonomy" id="37919"/>
    <lineage>
        <taxon>Bacteria</taxon>
        <taxon>Bacillati</taxon>
        <taxon>Actinomycetota</taxon>
        <taxon>Actinomycetes</taxon>
        <taxon>Mycobacteriales</taxon>
        <taxon>Nocardiaceae</taxon>
        <taxon>Rhodococcus</taxon>
    </lineage>
</organism>
<dbReference type="RefSeq" id="WP_112299685.1">
    <property type="nucleotide sequence ID" value="NZ_CP008947.1"/>
</dbReference>
<dbReference type="SUPFAM" id="SSF51735">
    <property type="entry name" value="NAD(P)-binding Rossmann-fold domains"/>
    <property type="match status" value="1"/>
</dbReference>
<dbReference type="PANTHER" id="PTHR43669:SF3">
    <property type="entry name" value="ALCOHOL DEHYDROGENASE, PUTATIVE (AFU_ORTHOLOGUE AFUA_3G03445)-RELATED"/>
    <property type="match status" value="1"/>
</dbReference>
<dbReference type="PRINTS" id="PR00081">
    <property type="entry name" value="GDHRDH"/>
</dbReference>
<evidence type="ECO:0000256" key="2">
    <source>
        <dbReference type="ARBA" id="ARBA00023002"/>
    </source>
</evidence>
<evidence type="ECO:0000256" key="1">
    <source>
        <dbReference type="ARBA" id="ARBA00006484"/>
    </source>
</evidence>
<reference evidence="3 4" key="1">
    <citation type="submission" date="2014-07" db="EMBL/GenBank/DDBJ databases">
        <title>Genome Sequence of Rhodococcus opacus Strain R7, a Biodegrader of Mono- and Polycyclic Aromatic Hydrocarbons.</title>
        <authorList>
            <person name="Di Gennaro P."/>
            <person name="Zampolli J."/>
            <person name="Presti I."/>
            <person name="Cappelletti M."/>
            <person name="D'Ursi P."/>
            <person name="Orro A."/>
            <person name="Mezzelani A."/>
            <person name="Milanesi L."/>
        </authorList>
    </citation>
    <scope>NUCLEOTIDE SEQUENCE [LARGE SCALE GENOMIC DNA]</scope>
    <source>
        <strain evidence="3 4">R7</strain>
    </source>
</reference>
<dbReference type="Proteomes" id="UP000028488">
    <property type="component" value="Chromosome"/>
</dbReference>
<dbReference type="eggNOG" id="COG4221">
    <property type="taxonomic scope" value="Bacteria"/>
</dbReference>
<evidence type="ECO:0000313" key="3">
    <source>
        <dbReference type="EMBL" id="AII06398.1"/>
    </source>
</evidence>